<dbReference type="AlphaFoldDB" id="A0A1J9Q783"/>
<feature type="region of interest" description="Disordered" evidence="5">
    <location>
        <begin position="249"/>
        <end position="272"/>
    </location>
</feature>
<reference evidence="7 8" key="1">
    <citation type="submission" date="2015-07" db="EMBL/GenBank/DDBJ databases">
        <title>Emmonsia species relationships and genome sequence.</title>
        <authorList>
            <consortium name="The Broad Institute Genomics Platform"/>
            <person name="Cuomo C.A."/>
            <person name="Munoz J.F."/>
            <person name="Imamovic A."/>
            <person name="Priest M.E."/>
            <person name="Young S."/>
            <person name="Clay O.K."/>
            <person name="McEwen J.G."/>
        </authorList>
    </citation>
    <scope>NUCLEOTIDE SEQUENCE [LARGE SCALE GENOMIC DNA]</scope>
    <source>
        <strain evidence="7 8">UAMH 9510</strain>
    </source>
</reference>
<accession>A0A1J9Q783</accession>
<dbReference type="STRING" id="1447872.A0A1J9Q783"/>
<organism evidence="7 8">
    <name type="scientific">Emergomyces pasteurianus Ep9510</name>
    <dbReference type="NCBI Taxonomy" id="1447872"/>
    <lineage>
        <taxon>Eukaryota</taxon>
        <taxon>Fungi</taxon>
        <taxon>Dikarya</taxon>
        <taxon>Ascomycota</taxon>
        <taxon>Pezizomycotina</taxon>
        <taxon>Eurotiomycetes</taxon>
        <taxon>Eurotiomycetidae</taxon>
        <taxon>Onygenales</taxon>
        <taxon>Ajellomycetaceae</taxon>
        <taxon>Emergomyces</taxon>
    </lineage>
</organism>
<feature type="region of interest" description="Disordered" evidence="5">
    <location>
        <begin position="75"/>
        <end position="110"/>
    </location>
</feature>
<evidence type="ECO:0000313" key="8">
    <source>
        <dbReference type="Proteomes" id="UP000182235"/>
    </source>
</evidence>
<dbReference type="Pfam" id="PF01363">
    <property type="entry name" value="FYVE"/>
    <property type="match status" value="1"/>
</dbReference>
<evidence type="ECO:0000256" key="5">
    <source>
        <dbReference type="SAM" id="MobiDB-lite"/>
    </source>
</evidence>
<dbReference type="GO" id="GO:0008270">
    <property type="term" value="F:zinc ion binding"/>
    <property type="evidence" value="ECO:0007669"/>
    <property type="project" value="UniProtKB-KW"/>
</dbReference>
<dbReference type="Proteomes" id="UP000182235">
    <property type="component" value="Unassembled WGS sequence"/>
</dbReference>
<feature type="region of interest" description="Disordered" evidence="5">
    <location>
        <begin position="129"/>
        <end position="154"/>
    </location>
</feature>
<proteinExistence type="predicted"/>
<feature type="compositionally biased region" description="Polar residues" evidence="5">
    <location>
        <begin position="20"/>
        <end position="41"/>
    </location>
</feature>
<dbReference type="SMART" id="SM00064">
    <property type="entry name" value="FYVE"/>
    <property type="match status" value="1"/>
</dbReference>
<evidence type="ECO:0000259" key="6">
    <source>
        <dbReference type="PROSITE" id="PS50178"/>
    </source>
</evidence>
<dbReference type="VEuPathDB" id="FungiDB:AJ78_07284"/>
<keyword evidence="8" id="KW-1185">Reference proteome</keyword>
<dbReference type="OrthoDB" id="10018316at2759"/>
<feature type="compositionally biased region" description="Polar residues" evidence="5">
    <location>
        <begin position="99"/>
        <end position="110"/>
    </location>
</feature>
<dbReference type="InterPro" id="IPR013083">
    <property type="entry name" value="Znf_RING/FYVE/PHD"/>
</dbReference>
<feature type="domain" description="FYVE-type" evidence="6">
    <location>
        <begin position="157"/>
        <end position="212"/>
    </location>
</feature>
<name>A0A1J9Q783_9EURO</name>
<evidence type="ECO:0000256" key="1">
    <source>
        <dbReference type="ARBA" id="ARBA00022723"/>
    </source>
</evidence>
<dbReference type="PROSITE" id="PS50178">
    <property type="entry name" value="ZF_FYVE"/>
    <property type="match status" value="1"/>
</dbReference>
<sequence>MSTTSSSQTQTNNLANSTQVPSPIHSTTATPANNSPTSPRLQNAQLHPLQLQSRQLRPPKSALYVPAVLRPTERAAKLAPLTPPRSVHGSLDSLDDQSESTGPITRRSTFESVKSAMSKLAEDEWLKDENLGQVTGSPTREHWKADSASPSCDSPTCRSSFGLFLRRHHCRHCGHVFCSSHTPHIVPLDQNARFHPNGIPSRACDLCWNAYNHWDKARTTRLNEIQQDLVASVDNVHDRNSSASRTMIVNGSNNASPADARPGGFPPSLGQDNLVASSVPRDWSWSTF</sequence>
<keyword evidence="3" id="KW-0862">Zinc</keyword>
<dbReference type="Gene3D" id="3.30.40.10">
    <property type="entry name" value="Zinc/RING finger domain, C3HC4 (zinc finger)"/>
    <property type="match status" value="1"/>
</dbReference>
<dbReference type="PANTHER" id="PTHR23164:SF30">
    <property type="entry name" value="EARLY ENDOSOME ANTIGEN 1"/>
    <property type="match status" value="1"/>
</dbReference>
<dbReference type="InterPro" id="IPR000306">
    <property type="entry name" value="Znf_FYVE"/>
</dbReference>
<evidence type="ECO:0000313" key="7">
    <source>
        <dbReference type="EMBL" id="OJD12071.1"/>
    </source>
</evidence>
<dbReference type="EMBL" id="LGRN01000452">
    <property type="protein sequence ID" value="OJD12071.1"/>
    <property type="molecule type" value="Genomic_DNA"/>
</dbReference>
<feature type="region of interest" description="Disordered" evidence="5">
    <location>
        <begin position="1"/>
        <end position="41"/>
    </location>
</feature>
<comment type="caution">
    <text evidence="7">The sequence shown here is derived from an EMBL/GenBank/DDBJ whole genome shotgun (WGS) entry which is preliminary data.</text>
</comment>
<protein>
    <recommendedName>
        <fullName evidence="6">FYVE-type domain-containing protein</fullName>
    </recommendedName>
</protein>
<gene>
    <name evidence="7" type="ORF">AJ78_07284</name>
</gene>
<keyword evidence="1" id="KW-0479">Metal-binding</keyword>
<evidence type="ECO:0000256" key="4">
    <source>
        <dbReference type="PROSITE-ProRule" id="PRU00091"/>
    </source>
</evidence>
<evidence type="ECO:0000256" key="3">
    <source>
        <dbReference type="ARBA" id="ARBA00022833"/>
    </source>
</evidence>
<evidence type="ECO:0000256" key="2">
    <source>
        <dbReference type="ARBA" id="ARBA00022771"/>
    </source>
</evidence>
<feature type="compositionally biased region" description="Low complexity" evidence="5">
    <location>
        <begin position="1"/>
        <end position="19"/>
    </location>
</feature>
<dbReference type="CDD" id="cd15760">
    <property type="entry name" value="FYVE_scVPS27p_like"/>
    <property type="match status" value="1"/>
</dbReference>
<keyword evidence="2 4" id="KW-0863">Zinc-finger</keyword>
<dbReference type="PANTHER" id="PTHR23164">
    <property type="entry name" value="EARLY ENDOSOME ANTIGEN 1"/>
    <property type="match status" value="1"/>
</dbReference>
<dbReference type="InterPro" id="IPR017455">
    <property type="entry name" value="Znf_FYVE-rel"/>
</dbReference>
<dbReference type="SUPFAM" id="SSF57903">
    <property type="entry name" value="FYVE/PHD zinc finger"/>
    <property type="match status" value="1"/>
</dbReference>
<dbReference type="InterPro" id="IPR011011">
    <property type="entry name" value="Znf_FYVE_PHD"/>
</dbReference>